<dbReference type="EnsemblMetazoa" id="XM_021347513.2">
    <property type="protein sequence ID" value="XP_021203188.2"/>
    <property type="gene ID" value="LOC101737246"/>
</dbReference>
<dbReference type="Pfam" id="PF00732">
    <property type="entry name" value="GMC_oxred_N"/>
    <property type="match status" value="1"/>
</dbReference>
<dbReference type="PROSITE" id="PS00624">
    <property type="entry name" value="GMC_OXRED_2"/>
    <property type="match status" value="1"/>
</dbReference>
<dbReference type="InterPro" id="IPR036188">
    <property type="entry name" value="FAD/NAD-bd_sf"/>
</dbReference>
<dbReference type="RefSeq" id="XP_021203188.2">
    <property type="nucleotide sequence ID" value="XM_021347513.3"/>
</dbReference>
<sequence>MTIYTYVLGVVFACLSYVLYQRYANVYSSIIKKPEKRYDYIIVGAGTSGCVLASRLSEDPNTKVLLIEAGEQMGYFTRMPLTPTAAQQGPNDWSVRTVPQRYSSFGLWRQTQILPRGKGLGGSGQINFLLHGSGSPRDYEKWSQLGFEGWTFEDLKPYFLKAFGTTESEFDTEPCYEDGFCPKSMAPMKLVQNHRDELMTSFKEASRQTKTKSTKFQKATATIKDGVRHVSFDAYLKPALQRDNLHVLLNTQGISIRFENKKAVSLYILLNHRYLNNVFINKDIIICAGAIKTPQILMLSGIGPKDLLQKLKIKPVVVNEHVGRNLHDHMNFPLYVSIQKPISVTLAKVFTATTVWEYLWKGEGLLSFPPVAGVEYQNQSAVMLFSMGTSSERLLRDLSNYKPQVFRATFPFHNSTRKEGFMFLSTCTQPISRGSVSLADANTKSPPLVDPRYLKRFEDVRCMIQAIRRAEQLVSTKPFQDVGAKIHWPRPERCLTFWNYTSEDQRSRKRLRLQQKQQKFERKIKSAKINTPPDTYLECLIREVAVTGHHVAGTCSGGTVVDDQLQLKSVSGVRIMDASVLPAPLSLYPNSVLIAMAEKLSEMMRNNI</sequence>
<organism evidence="4 5">
    <name type="scientific">Bombyx mori</name>
    <name type="common">Silk moth</name>
    <dbReference type="NCBI Taxonomy" id="7091"/>
    <lineage>
        <taxon>Eukaryota</taxon>
        <taxon>Metazoa</taxon>
        <taxon>Ecdysozoa</taxon>
        <taxon>Arthropoda</taxon>
        <taxon>Hexapoda</taxon>
        <taxon>Insecta</taxon>
        <taxon>Pterygota</taxon>
        <taxon>Neoptera</taxon>
        <taxon>Endopterygota</taxon>
        <taxon>Lepidoptera</taxon>
        <taxon>Glossata</taxon>
        <taxon>Ditrysia</taxon>
        <taxon>Bombycoidea</taxon>
        <taxon>Bombycidae</taxon>
        <taxon>Bombycinae</taxon>
        <taxon>Bombyx</taxon>
    </lineage>
</organism>
<dbReference type="InterPro" id="IPR012132">
    <property type="entry name" value="GMC_OxRdtase"/>
</dbReference>
<evidence type="ECO:0000256" key="1">
    <source>
        <dbReference type="ARBA" id="ARBA00010790"/>
    </source>
</evidence>
<evidence type="ECO:0000313" key="5">
    <source>
        <dbReference type="Proteomes" id="UP000005204"/>
    </source>
</evidence>
<dbReference type="PANTHER" id="PTHR11552:SF188">
    <property type="entry name" value="NEITHER INACTIVATION NOR AFTERPOTENTIAL PROTEIN G"/>
    <property type="match status" value="1"/>
</dbReference>
<dbReference type="SUPFAM" id="SSF54373">
    <property type="entry name" value="FAD-linked reductases, C-terminal domain"/>
    <property type="match status" value="1"/>
</dbReference>
<dbReference type="Gene3D" id="3.50.50.60">
    <property type="entry name" value="FAD/NAD(P)-binding domain"/>
    <property type="match status" value="2"/>
</dbReference>
<evidence type="ECO:0000259" key="3">
    <source>
        <dbReference type="PROSITE" id="PS00624"/>
    </source>
</evidence>
<dbReference type="CTD" id="41369"/>
<dbReference type="GO" id="GO:0050660">
    <property type="term" value="F:flavin adenine dinucleotide binding"/>
    <property type="evidence" value="ECO:0007669"/>
    <property type="project" value="InterPro"/>
</dbReference>
<reference evidence="4" key="2">
    <citation type="submission" date="2022-06" db="UniProtKB">
        <authorList>
            <consortium name="EnsemblMetazoa"/>
        </authorList>
    </citation>
    <scope>IDENTIFICATION</scope>
    <source>
        <strain evidence="4">p50T (Dazao)</strain>
    </source>
</reference>
<feature type="binding site" evidence="2">
    <location>
        <begin position="47"/>
        <end position="48"/>
    </location>
    <ligand>
        <name>FAD</name>
        <dbReference type="ChEBI" id="CHEBI:57692"/>
    </ligand>
</feature>
<protein>
    <recommendedName>
        <fullName evidence="3">Glucose-methanol-choline oxidoreductase N-terminal domain-containing protein</fullName>
    </recommendedName>
</protein>
<feature type="domain" description="Glucose-methanol-choline oxidoreductase N-terminal" evidence="3">
    <location>
        <begin position="289"/>
        <end position="303"/>
    </location>
</feature>
<dbReference type="Proteomes" id="UP000005204">
    <property type="component" value="Unassembled WGS sequence"/>
</dbReference>
<evidence type="ECO:0000256" key="2">
    <source>
        <dbReference type="PIRSR" id="PIRSR000137-2"/>
    </source>
</evidence>
<comment type="cofactor">
    <cofactor evidence="2">
        <name>FAD</name>
        <dbReference type="ChEBI" id="CHEBI:57692"/>
    </cofactor>
</comment>
<dbReference type="PANTHER" id="PTHR11552">
    <property type="entry name" value="GLUCOSE-METHANOL-CHOLINE GMC OXIDOREDUCTASE"/>
    <property type="match status" value="1"/>
</dbReference>
<dbReference type="AlphaFoldDB" id="A0A8R2HPK9"/>
<dbReference type="GeneID" id="101737246"/>
<comment type="similarity">
    <text evidence="1">Belongs to the GMC oxidoreductase family.</text>
</comment>
<reference evidence="5" key="1">
    <citation type="journal article" date="2008" name="Insect Biochem. Mol. Biol.">
        <title>The genome of a lepidopteran model insect, the silkworm Bombyx mori.</title>
        <authorList>
            <consortium name="International Silkworm Genome Consortium"/>
        </authorList>
    </citation>
    <scope>NUCLEOTIDE SEQUENCE [LARGE SCALE GENOMIC DNA]</scope>
    <source>
        <strain evidence="5">p50T</strain>
    </source>
</reference>
<dbReference type="Gene3D" id="3.30.560.10">
    <property type="entry name" value="Glucose Oxidase, domain 3"/>
    <property type="match status" value="2"/>
</dbReference>
<name>A0A8R2HPK9_BOMMO</name>
<proteinExistence type="inferred from homology"/>
<dbReference type="KEGG" id="bmor:101737246"/>
<dbReference type="SUPFAM" id="SSF51905">
    <property type="entry name" value="FAD/NAD(P)-binding domain"/>
    <property type="match status" value="1"/>
</dbReference>
<keyword evidence="2" id="KW-0274">FAD</keyword>
<dbReference type="GO" id="GO:0016614">
    <property type="term" value="F:oxidoreductase activity, acting on CH-OH group of donors"/>
    <property type="evidence" value="ECO:0007669"/>
    <property type="project" value="InterPro"/>
</dbReference>
<keyword evidence="2" id="KW-0285">Flavoprotein</keyword>
<accession>A0A8R2HPK9</accession>
<dbReference type="Pfam" id="PF05199">
    <property type="entry name" value="GMC_oxred_C"/>
    <property type="match status" value="1"/>
</dbReference>
<dbReference type="InterPro" id="IPR007867">
    <property type="entry name" value="GMC_OxRtase_C"/>
</dbReference>
<dbReference type="PIRSF" id="PIRSF000137">
    <property type="entry name" value="Alcohol_oxidase"/>
    <property type="match status" value="1"/>
</dbReference>
<keyword evidence="5" id="KW-1185">Reference proteome</keyword>
<dbReference type="InterPro" id="IPR000172">
    <property type="entry name" value="GMC_OxRdtase_N"/>
</dbReference>
<evidence type="ECO:0000313" key="4">
    <source>
        <dbReference type="EnsemblMetazoa" id="XP_021203188.2"/>
    </source>
</evidence>